<sequence length="136" mass="15083">MSLSPRYLLVQLADGTDIGKLVETLISNGHSRLSLFDNLPGRFDELYGLALGEGNQCPISLFPLNPAHVSNRAVESDCLESKENEATIGNTDGDDLDSTLCHKSDHIHDITLLEDTMKDTEKNTQLLEEIKRDDEE</sequence>
<organism evidence="1 2">
    <name type="scientific">Heterorhabditis bacteriophora</name>
    <name type="common">Entomopathogenic nematode worm</name>
    <dbReference type="NCBI Taxonomy" id="37862"/>
    <lineage>
        <taxon>Eukaryota</taxon>
        <taxon>Metazoa</taxon>
        <taxon>Ecdysozoa</taxon>
        <taxon>Nematoda</taxon>
        <taxon>Chromadorea</taxon>
        <taxon>Rhabditida</taxon>
        <taxon>Rhabditina</taxon>
        <taxon>Rhabditomorpha</taxon>
        <taxon>Strongyloidea</taxon>
        <taxon>Heterorhabditidae</taxon>
        <taxon>Heterorhabditis</taxon>
    </lineage>
</organism>
<accession>A0A1I7WKB5</accession>
<reference evidence="2" key="1">
    <citation type="submission" date="2016-11" db="UniProtKB">
        <authorList>
            <consortium name="WormBaseParasite"/>
        </authorList>
    </citation>
    <scope>IDENTIFICATION</scope>
</reference>
<dbReference type="Proteomes" id="UP000095283">
    <property type="component" value="Unplaced"/>
</dbReference>
<proteinExistence type="predicted"/>
<protein>
    <submittedName>
        <fullName evidence="2">Ski_Sno domain-containing protein</fullName>
    </submittedName>
</protein>
<name>A0A1I7WKB5_HETBA</name>
<dbReference type="WBParaSite" id="Hba_05478">
    <property type="protein sequence ID" value="Hba_05478"/>
    <property type="gene ID" value="Hba_05478"/>
</dbReference>
<dbReference type="AlphaFoldDB" id="A0A1I7WKB5"/>
<keyword evidence="1" id="KW-1185">Reference proteome</keyword>
<evidence type="ECO:0000313" key="2">
    <source>
        <dbReference type="WBParaSite" id="Hba_05478"/>
    </source>
</evidence>
<evidence type="ECO:0000313" key="1">
    <source>
        <dbReference type="Proteomes" id="UP000095283"/>
    </source>
</evidence>